<dbReference type="Gene3D" id="3.90.1720.10">
    <property type="entry name" value="endopeptidase domain like (from Nostoc punctiforme)"/>
    <property type="match status" value="1"/>
</dbReference>
<feature type="domain" description="NlpC/P60" evidence="6">
    <location>
        <begin position="139"/>
        <end position="260"/>
    </location>
</feature>
<dbReference type="PANTHER" id="PTHR47053:SF1">
    <property type="entry name" value="MUREIN DD-ENDOPEPTIDASE MEPH-RELATED"/>
    <property type="match status" value="1"/>
</dbReference>
<dbReference type="RefSeq" id="WP_014565354.1">
    <property type="nucleotide sequence ID" value="NZ_BSWJ01000012.1"/>
</dbReference>
<comment type="caution">
    <text evidence="7">The sequence shown here is derived from an EMBL/GenBank/DDBJ whole genome shotgun (WGS) entry which is preliminary data.</text>
</comment>
<comment type="similarity">
    <text evidence="1">Belongs to the peptidase C40 family.</text>
</comment>
<dbReference type="SUPFAM" id="SSF54001">
    <property type="entry name" value="Cysteine proteinases"/>
    <property type="match status" value="1"/>
</dbReference>
<evidence type="ECO:0000256" key="5">
    <source>
        <dbReference type="SAM" id="SignalP"/>
    </source>
</evidence>
<proteinExistence type="inferred from homology"/>
<dbReference type="GO" id="GO:0006508">
    <property type="term" value="P:proteolysis"/>
    <property type="evidence" value="ECO:0007669"/>
    <property type="project" value="UniProtKB-KW"/>
</dbReference>
<organism evidence="7 8">
    <name type="scientific">Lactobacillus delbrueckii subsp. bulgaricus</name>
    <dbReference type="NCBI Taxonomy" id="1585"/>
    <lineage>
        <taxon>Bacteria</taxon>
        <taxon>Bacillati</taxon>
        <taxon>Bacillota</taxon>
        <taxon>Bacilli</taxon>
        <taxon>Lactobacillales</taxon>
        <taxon>Lactobacillaceae</taxon>
        <taxon>Lactobacillus</taxon>
    </lineage>
</organism>
<feature type="signal peptide" evidence="5">
    <location>
        <begin position="1"/>
        <end position="31"/>
    </location>
</feature>
<evidence type="ECO:0000256" key="2">
    <source>
        <dbReference type="ARBA" id="ARBA00022670"/>
    </source>
</evidence>
<dbReference type="EMBL" id="BSWK01000005">
    <property type="protein sequence ID" value="GMB86237.1"/>
    <property type="molecule type" value="Genomic_DNA"/>
</dbReference>
<keyword evidence="4" id="KW-0788">Thiol protease</keyword>
<keyword evidence="2" id="KW-0645">Protease</keyword>
<keyword evidence="5" id="KW-0732">Signal</keyword>
<dbReference type="InterPro" id="IPR038765">
    <property type="entry name" value="Papain-like_cys_pep_sf"/>
</dbReference>
<evidence type="ECO:0000313" key="8">
    <source>
        <dbReference type="Proteomes" id="UP001165243"/>
    </source>
</evidence>
<dbReference type="GO" id="GO:0008234">
    <property type="term" value="F:cysteine-type peptidase activity"/>
    <property type="evidence" value="ECO:0007669"/>
    <property type="project" value="UniProtKB-KW"/>
</dbReference>
<gene>
    <name evidence="7" type="ORF">ME0900_06100</name>
</gene>
<dbReference type="Pfam" id="PF00877">
    <property type="entry name" value="NLPC_P60"/>
    <property type="match status" value="1"/>
</dbReference>
<sequence>MKFKSLLVKVLMALALVAPVAASAQAPAAQAATVKAVNKQVVVNYVSGYSVKAWKNYKVKLGAANDTGISFKHGTTLTVVGEVKYKKRTWYKIADNEWILASYTLSHKAWAKKAAVAKKAAAKAAKKAVAAKKVSKSKQNKQNKVVALAKAQVGKPYVWGAAGPYSFDCSGLTSYVYSRALGKYITRTTYTQVHQGKTVAVSTATLKKGDLLFWGSKSSPYHVGIYVGGGKFVHAATPSQGVIKQSLSYYFWPSTAKRLI</sequence>
<keyword evidence="3 7" id="KW-0378">Hydrolase</keyword>
<dbReference type="InterPro" id="IPR051202">
    <property type="entry name" value="Peptidase_C40"/>
</dbReference>
<evidence type="ECO:0000256" key="4">
    <source>
        <dbReference type="ARBA" id="ARBA00022807"/>
    </source>
</evidence>
<protein>
    <submittedName>
        <fullName evidence="7">Cell wall-associated hydrolase</fullName>
    </submittedName>
</protein>
<dbReference type="PANTHER" id="PTHR47053">
    <property type="entry name" value="MUREIN DD-ENDOPEPTIDASE MEPH-RELATED"/>
    <property type="match status" value="1"/>
</dbReference>
<name>A0AAV5PF17_LACDE</name>
<dbReference type="PROSITE" id="PS51935">
    <property type="entry name" value="NLPC_P60"/>
    <property type="match status" value="1"/>
</dbReference>
<reference evidence="7" key="1">
    <citation type="submission" date="2023-04" db="EMBL/GenBank/DDBJ databases">
        <title>Draft genome sequences of Lactobacillus delbrueckii subsp. bulgaricus ME-900 and ME-901 with improved acid tolerance.</title>
        <authorList>
            <person name="Ishida T."/>
            <person name="Yamamoto E."/>
            <person name="Koizumi A."/>
            <person name="Fujiwara S."/>
            <person name="Makino S."/>
            <person name="Kano H."/>
            <person name="Kimura K."/>
        </authorList>
    </citation>
    <scope>NUCLEOTIDE SEQUENCE</scope>
    <source>
        <strain evidence="7">ME-900</strain>
    </source>
</reference>
<evidence type="ECO:0000259" key="6">
    <source>
        <dbReference type="PROSITE" id="PS51935"/>
    </source>
</evidence>
<evidence type="ECO:0000256" key="1">
    <source>
        <dbReference type="ARBA" id="ARBA00007074"/>
    </source>
</evidence>
<feature type="chain" id="PRO_5043775321" evidence="5">
    <location>
        <begin position="32"/>
        <end position="260"/>
    </location>
</feature>
<evidence type="ECO:0000256" key="3">
    <source>
        <dbReference type="ARBA" id="ARBA00022801"/>
    </source>
</evidence>
<dbReference type="InterPro" id="IPR000064">
    <property type="entry name" value="NLP_P60_dom"/>
</dbReference>
<dbReference type="AlphaFoldDB" id="A0AAV5PF17"/>
<evidence type="ECO:0000313" key="7">
    <source>
        <dbReference type="EMBL" id="GMB86237.1"/>
    </source>
</evidence>
<dbReference type="Proteomes" id="UP001165243">
    <property type="component" value="Unassembled WGS sequence"/>
</dbReference>
<accession>A0AAV5PF17</accession>